<reference evidence="1 2" key="1">
    <citation type="submission" date="2017-06" db="EMBL/GenBank/DDBJ databases">
        <title>Genome sequencing of cyanobaciteial culture collection at National Institute for Environmental Studies (NIES).</title>
        <authorList>
            <person name="Hirose Y."/>
            <person name="Shimura Y."/>
            <person name="Fujisawa T."/>
            <person name="Nakamura Y."/>
            <person name="Kawachi M."/>
        </authorList>
    </citation>
    <scope>NUCLEOTIDE SEQUENCE [LARGE SCALE GENOMIC DNA]</scope>
    <source>
        <strain evidence="1 2">NIES-4072</strain>
    </source>
</reference>
<gene>
    <name evidence="1" type="ORF">NIES4072_63990</name>
</gene>
<dbReference type="RefSeq" id="WP_109012368.1">
    <property type="nucleotide sequence ID" value="NZ_BDUD01000001.1"/>
</dbReference>
<comment type="caution">
    <text evidence="1">The sequence shown here is derived from an EMBL/GenBank/DDBJ whole genome shotgun (WGS) entry which is preliminary data.</text>
</comment>
<organism evidence="1 2">
    <name type="scientific">Nostoc commune NIES-4072</name>
    <dbReference type="NCBI Taxonomy" id="2005467"/>
    <lineage>
        <taxon>Bacteria</taxon>
        <taxon>Bacillati</taxon>
        <taxon>Cyanobacteriota</taxon>
        <taxon>Cyanophyceae</taxon>
        <taxon>Nostocales</taxon>
        <taxon>Nostocaceae</taxon>
        <taxon>Nostoc</taxon>
    </lineage>
</organism>
<keyword evidence="2" id="KW-1185">Reference proteome</keyword>
<protein>
    <submittedName>
        <fullName evidence="1">Uncharacterized protein</fullName>
    </submittedName>
</protein>
<dbReference type="EMBL" id="BDUD01000001">
    <property type="protein sequence ID" value="GBG22687.1"/>
    <property type="molecule type" value="Genomic_DNA"/>
</dbReference>
<name>A0A2R5FVB3_NOSCO</name>
<accession>A0A2R5FVB3</accession>
<evidence type="ECO:0000313" key="2">
    <source>
        <dbReference type="Proteomes" id="UP000245124"/>
    </source>
</evidence>
<dbReference type="Proteomes" id="UP000245124">
    <property type="component" value="Unassembled WGS sequence"/>
</dbReference>
<sequence length="70" mass="8118">MSLDTPIIITHDLSLEELELEIDKLFLRQQTKQAWLNSEVSTSDFLDLLDQQGFDIEDLVNVWETGIKLI</sequence>
<proteinExistence type="predicted"/>
<dbReference type="AlphaFoldDB" id="A0A2R5FVB3"/>
<evidence type="ECO:0000313" key="1">
    <source>
        <dbReference type="EMBL" id="GBG22687.1"/>
    </source>
</evidence>